<dbReference type="InterPro" id="IPR051677">
    <property type="entry name" value="AfsR-DnrI-RedD_regulator"/>
</dbReference>
<dbReference type="InterPro" id="IPR011990">
    <property type="entry name" value="TPR-like_helical_dom_sf"/>
</dbReference>
<comment type="caution">
    <text evidence="2">The sequence shown here is derived from an EMBL/GenBank/DDBJ whole genome shotgun (WGS) entry which is preliminary data.</text>
</comment>
<dbReference type="Pfam" id="PF03704">
    <property type="entry name" value="BTAD"/>
    <property type="match status" value="1"/>
</dbReference>
<sequence>MHDDIDPSVPLVRVIGGLSVHYGGRRLPLPPGSHRLLAYLALHPGGVDRRRAAGALWPTVDDGRAAGNLRSALWRLQQVGCPLVLAEQSALGLRDGVEVDIARLEAWATRILSGLATPGDLAVDPGPIAELELLPGWYEDWVLSVRERLHLRLLHALEELSLQLRRSGRPSAAVEAVHVAVLAEPLRESGQRALIEAHQAAGNWVAARRQYDSFRSILRREIGVEPSAELTAVATAPRPWRVRLPLPRRGAPER</sequence>
<evidence type="ECO:0000313" key="2">
    <source>
        <dbReference type="EMBL" id="MFD2093847.1"/>
    </source>
</evidence>
<organism evidence="2 3">
    <name type="scientific">Blastococcus deserti</name>
    <dbReference type="NCBI Taxonomy" id="2259033"/>
    <lineage>
        <taxon>Bacteria</taxon>
        <taxon>Bacillati</taxon>
        <taxon>Actinomycetota</taxon>
        <taxon>Actinomycetes</taxon>
        <taxon>Geodermatophilales</taxon>
        <taxon>Geodermatophilaceae</taxon>
        <taxon>Blastococcus</taxon>
    </lineage>
</organism>
<evidence type="ECO:0000313" key="3">
    <source>
        <dbReference type="Proteomes" id="UP001597402"/>
    </source>
</evidence>
<feature type="domain" description="Bacterial transcriptional activator" evidence="1">
    <location>
        <begin position="99"/>
        <end position="238"/>
    </location>
</feature>
<dbReference type="InterPro" id="IPR005158">
    <property type="entry name" value="BTAD"/>
</dbReference>
<proteinExistence type="predicted"/>
<keyword evidence="3" id="KW-1185">Reference proteome</keyword>
<dbReference type="SUPFAM" id="SSF48452">
    <property type="entry name" value="TPR-like"/>
    <property type="match status" value="1"/>
</dbReference>
<reference evidence="3" key="1">
    <citation type="journal article" date="2019" name="Int. J. Syst. Evol. Microbiol.">
        <title>The Global Catalogue of Microorganisms (GCM) 10K type strain sequencing project: providing services to taxonomists for standard genome sequencing and annotation.</title>
        <authorList>
            <consortium name="The Broad Institute Genomics Platform"/>
            <consortium name="The Broad Institute Genome Sequencing Center for Infectious Disease"/>
            <person name="Wu L."/>
            <person name="Ma J."/>
        </authorList>
    </citation>
    <scope>NUCLEOTIDE SEQUENCE [LARGE SCALE GENOMIC DNA]</scope>
    <source>
        <strain evidence="3">JCM 3338</strain>
    </source>
</reference>
<dbReference type="RefSeq" id="WP_376879952.1">
    <property type="nucleotide sequence ID" value="NZ_JBHUHP010000030.1"/>
</dbReference>
<protein>
    <submittedName>
        <fullName evidence="2">BTAD domain-containing putative transcriptional regulator</fullName>
    </submittedName>
</protein>
<dbReference type="SMART" id="SM01043">
    <property type="entry name" value="BTAD"/>
    <property type="match status" value="1"/>
</dbReference>
<dbReference type="PANTHER" id="PTHR35807">
    <property type="entry name" value="TRANSCRIPTIONAL REGULATOR REDD-RELATED"/>
    <property type="match status" value="1"/>
</dbReference>
<dbReference type="EMBL" id="JBHUHP010000030">
    <property type="protein sequence ID" value="MFD2093847.1"/>
    <property type="molecule type" value="Genomic_DNA"/>
</dbReference>
<name>A0ABW4XEH0_9ACTN</name>
<evidence type="ECO:0000259" key="1">
    <source>
        <dbReference type="SMART" id="SM01043"/>
    </source>
</evidence>
<gene>
    <name evidence="2" type="ORF">ACFSHS_19970</name>
</gene>
<dbReference type="Proteomes" id="UP001597402">
    <property type="component" value="Unassembled WGS sequence"/>
</dbReference>
<dbReference type="Gene3D" id="1.25.40.10">
    <property type="entry name" value="Tetratricopeptide repeat domain"/>
    <property type="match status" value="1"/>
</dbReference>
<accession>A0ABW4XEH0</accession>